<keyword evidence="1" id="KW-0732">Signal</keyword>
<comment type="caution">
    <text evidence="2">The sequence shown here is derived from an EMBL/GenBank/DDBJ whole genome shotgun (WGS) entry which is preliminary data.</text>
</comment>
<reference evidence="2 3" key="1">
    <citation type="submission" date="2017-09" db="EMBL/GenBank/DDBJ databases">
        <title>Depth-based differentiation of microbial function through sediment-hosted aquifers and enrichment of novel symbionts in the deep terrestrial subsurface.</title>
        <authorList>
            <person name="Probst A.J."/>
            <person name="Ladd B."/>
            <person name="Jarett J.K."/>
            <person name="Geller-Mcgrath D.E."/>
            <person name="Sieber C.M."/>
            <person name="Emerson J.B."/>
            <person name="Anantharaman K."/>
            <person name="Thomas B.C."/>
            <person name="Malmstrom R."/>
            <person name="Stieglmeier M."/>
            <person name="Klingl A."/>
            <person name="Woyke T."/>
            <person name="Ryan C.M."/>
            <person name="Banfield J.F."/>
        </authorList>
    </citation>
    <scope>NUCLEOTIDE SEQUENCE [LARGE SCALE GENOMIC DNA]</scope>
    <source>
        <strain evidence="2">CG17_big_fil_post_rev_8_21_14_2_50_48_46</strain>
    </source>
</reference>
<evidence type="ECO:0000313" key="2">
    <source>
        <dbReference type="EMBL" id="PIW16589.1"/>
    </source>
</evidence>
<protein>
    <recommendedName>
        <fullName evidence="4">Ig-like domain-containing protein</fullName>
    </recommendedName>
</protein>
<organism evidence="2 3">
    <name type="scientific">bacterium (Candidatus Blackallbacteria) CG17_big_fil_post_rev_8_21_14_2_50_48_46</name>
    <dbReference type="NCBI Taxonomy" id="2014261"/>
    <lineage>
        <taxon>Bacteria</taxon>
        <taxon>Candidatus Blackallbacteria</taxon>
    </lineage>
</organism>
<evidence type="ECO:0008006" key="4">
    <source>
        <dbReference type="Google" id="ProtNLM"/>
    </source>
</evidence>
<name>A0A2M7G401_9BACT</name>
<dbReference type="EMBL" id="PFFQ01000037">
    <property type="protein sequence ID" value="PIW16589.1"/>
    <property type="molecule type" value="Genomic_DNA"/>
</dbReference>
<dbReference type="PROSITE" id="PS51257">
    <property type="entry name" value="PROKAR_LIPOPROTEIN"/>
    <property type="match status" value="1"/>
</dbReference>
<dbReference type="AlphaFoldDB" id="A0A2M7G401"/>
<evidence type="ECO:0000313" key="3">
    <source>
        <dbReference type="Proteomes" id="UP000231019"/>
    </source>
</evidence>
<feature type="signal peptide" evidence="1">
    <location>
        <begin position="1"/>
        <end position="19"/>
    </location>
</feature>
<proteinExistence type="predicted"/>
<evidence type="ECO:0000256" key="1">
    <source>
        <dbReference type="SAM" id="SignalP"/>
    </source>
</evidence>
<dbReference type="Proteomes" id="UP000231019">
    <property type="component" value="Unassembled WGS sequence"/>
</dbReference>
<gene>
    <name evidence="2" type="ORF">COW36_12540</name>
</gene>
<feature type="chain" id="PRO_5014766675" description="Ig-like domain-containing protein" evidence="1">
    <location>
        <begin position="20"/>
        <end position="453"/>
    </location>
</feature>
<sequence>MKVTIFPFLSMVGFTALLACNTASQPLSGQRPSGIQDEATVGNSPPIIQALTSSALSINKGGTATLRVVAYDGEGDPLTYRWSSTRGTLLQTEGAEVSWNSLKNGQPEKGMGILMVEVSDGKYTTPGALNILIKEDGSSRLELDTQAANLLCRKDPTEGKTRDALATDDLLPPLKLGSKVLKTQTMVLDGKPEDWQNILPVVQDSPRDTGNSESGMDLRALYLARDSRHLYYRLDTWGKPEPAKAQDYRLSMGWTGNIHKDGLPETTGLEVGQIVEGKIPIVNLSSLDKLYVSGVIRSGTQLADRTRLVKLLDQPEPVPSATPLPSGNNTSRVARQIFSNFEIALNYFSDPSCQPSFTTTQAYLLAGVVNYHSTSSTGPVEISLKSSSGQVYGPWPATGSSTTASSGARLWTASPANLVLPAGSYTVQDSATTTWLSATSASCGMSVVQGVAQ</sequence>
<accession>A0A2M7G401</accession>